<dbReference type="Gene3D" id="1.10.10.60">
    <property type="entry name" value="Homeodomain-like"/>
    <property type="match status" value="1"/>
</dbReference>
<keyword evidence="3" id="KW-1185">Reference proteome</keyword>
<evidence type="ECO:0000259" key="1">
    <source>
        <dbReference type="Pfam" id="PF06056"/>
    </source>
</evidence>
<dbReference type="Pfam" id="PF06056">
    <property type="entry name" value="Terminase_5"/>
    <property type="match status" value="1"/>
</dbReference>
<dbReference type="InterPro" id="IPR013324">
    <property type="entry name" value="RNA_pol_sigma_r3/r4-like"/>
</dbReference>
<gene>
    <name evidence="2" type="ORF">BSZ39_11335</name>
</gene>
<dbReference type="SUPFAM" id="SSF88659">
    <property type="entry name" value="Sigma3 and sigma4 domains of RNA polymerase sigma factors"/>
    <property type="match status" value="1"/>
</dbReference>
<dbReference type="EMBL" id="MQVR01000089">
    <property type="protein sequence ID" value="OKL53099.1"/>
    <property type="molecule type" value="Genomic_DNA"/>
</dbReference>
<evidence type="ECO:0000313" key="3">
    <source>
        <dbReference type="Proteomes" id="UP000185628"/>
    </source>
</evidence>
<feature type="domain" description="Terminase ATPase subunit N-terminal" evidence="1">
    <location>
        <begin position="18"/>
        <end position="40"/>
    </location>
</feature>
<reference evidence="3" key="1">
    <citation type="submission" date="2016-12" db="EMBL/GenBank/DDBJ databases">
        <authorList>
            <person name="Meng X."/>
        </authorList>
    </citation>
    <scope>NUCLEOTIDE SEQUENCE [LARGE SCALE GENOMIC DNA]</scope>
    <source>
        <strain evidence="3">DSM 19116</strain>
    </source>
</reference>
<sequence>MTSTQQERITMMRRAGVTYANIATHIGINPNTVKTWCRRAGITPDTSVPQVVDPVGVWCLSCGAPIASARPAKFCCEACRRSWWHAHPEAGQRSAFYEFTCPECGQGFAAYGNKTRVYCSHACYIRHRFGTRGGRR</sequence>
<accession>A0A1Q5Q081</accession>
<dbReference type="AlphaFoldDB" id="A0A1Q5Q081"/>
<comment type="caution">
    <text evidence="2">The sequence shown here is derived from an EMBL/GenBank/DDBJ whole genome shotgun (WGS) entry which is preliminary data.</text>
</comment>
<organism evidence="2 3">
    <name type="scientific">Bowdeniella nasicola</name>
    <dbReference type="NCBI Taxonomy" id="208480"/>
    <lineage>
        <taxon>Bacteria</taxon>
        <taxon>Bacillati</taxon>
        <taxon>Actinomycetota</taxon>
        <taxon>Actinomycetes</taxon>
        <taxon>Actinomycetales</taxon>
        <taxon>Actinomycetaceae</taxon>
        <taxon>Bowdeniella</taxon>
    </lineage>
</organism>
<dbReference type="Proteomes" id="UP000185628">
    <property type="component" value="Unassembled WGS sequence"/>
</dbReference>
<dbReference type="InterPro" id="IPR010332">
    <property type="entry name" value="ATPase_terminase-su_N"/>
</dbReference>
<name>A0A1Q5Q081_9ACTO</name>
<evidence type="ECO:0000313" key="2">
    <source>
        <dbReference type="EMBL" id="OKL53099.1"/>
    </source>
</evidence>
<proteinExistence type="predicted"/>
<protein>
    <recommendedName>
        <fullName evidence="1">Terminase ATPase subunit N-terminal domain-containing protein</fullName>
    </recommendedName>
</protein>